<proteinExistence type="predicted"/>
<dbReference type="EMBL" id="CP119313">
    <property type="protein sequence ID" value="WEK21651.1"/>
    <property type="molecule type" value="Genomic_DNA"/>
</dbReference>
<evidence type="ECO:0000313" key="1">
    <source>
        <dbReference type="EMBL" id="WEK21651.1"/>
    </source>
</evidence>
<organism evidence="1 2">
    <name type="scientific">Candidatus Pedobacter colombiensis</name>
    <dbReference type="NCBI Taxonomy" id="3121371"/>
    <lineage>
        <taxon>Bacteria</taxon>
        <taxon>Pseudomonadati</taxon>
        <taxon>Bacteroidota</taxon>
        <taxon>Sphingobacteriia</taxon>
        <taxon>Sphingobacteriales</taxon>
        <taxon>Sphingobacteriaceae</taxon>
        <taxon>Pedobacter</taxon>
    </lineage>
</organism>
<accession>A0AAJ5WBN2</accession>
<name>A0AAJ5WBN2_9SPHI</name>
<sequence>MVENYPLQNGVGGSNFARKYISDKIDLASGADLNEEKTEIGLYWINPTGIFGQYYNGVVREFGLISPPSGKISVYTITTSGKALADAFNVEIGEKTATLFLQILEKGNLDRTTLKELQPFSLNHISFNSAEQCIYQNLLLGPDSMMHSVNSFHRRETILLLLEHLRNSPQRQAQITLDFLRKNNNKVLSRGQIETDASTFWCFYELSELFHISMEHFHGCFLQNIDHEPQAIQEVINQIMHDVEESFIKEDISIEETNLKELLVKKHQSDLSTHEHNLETINAFRNRATGSCLKHAVYTMIGVYRDIFYLKDQIAEIIKLPEFRFDRTGNLLLLMTQHIESNKQIKLKDFFVKTLHTVINMHTYSSYAKSRIGMGIPHNYMIEENMVWKLKDTFPGRTSPRLQNTIQFLIDIDWLNNENKDISINERGLEILERYGK</sequence>
<evidence type="ECO:0000313" key="2">
    <source>
        <dbReference type="Proteomes" id="UP001214530"/>
    </source>
</evidence>
<protein>
    <submittedName>
        <fullName evidence="1">Uncharacterized protein</fullName>
    </submittedName>
</protein>
<dbReference type="AlphaFoldDB" id="A0AAJ5WBN2"/>
<reference evidence="1" key="1">
    <citation type="submission" date="2023-03" db="EMBL/GenBank/DDBJ databases">
        <title>Andean soil-derived lignocellulolytic bacterial consortium as a source of novel taxa and putative plastic-active enzymes.</title>
        <authorList>
            <person name="Diaz-Garcia L."/>
            <person name="Chuvochina M."/>
            <person name="Feuerriegel G."/>
            <person name="Bunk B."/>
            <person name="Sproer C."/>
            <person name="Streit W.R."/>
            <person name="Rodriguez L.M."/>
            <person name="Overmann J."/>
            <person name="Jimenez D.J."/>
        </authorList>
    </citation>
    <scope>NUCLEOTIDE SEQUENCE</scope>
    <source>
        <strain evidence="1">MAG 3858</strain>
    </source>
</reference>
<gene>
    <name evidence="1" type="ORF">P0Y49_10935</name>
</gene>
<dbReference type="Proteomes" id="UP001214530">
    <property type="component" value="Chromosome"/>
</dbReference>